<dbReference type="RefSeq" id="WP_089358227.1">
    <property type="nucleotide sequence ID" value="NZ_FZPD01000006.1"/>
</dbReference>
<dbReference type="PROSITE" id="PS50893">
    <property type="entry name" value="ABC_TRANSPORTER_2"/>
    <property type="match status" value="1"/>
</dbReference>
<dbReference type="PROSITE" id="PS00211">
    <property type="entry name" value="ABC_TRANSPORTER_1"/>
    <property type="match status" value="1"/>
</dbReference>
<dbReference type="PANTHER" id="PTHR43335:SF2">
    <property type="entry name" value="ABC TRANSPORTER, ATP-BINDING PROTEIN"/>
    <property type="match status" value="1"/>
</dbReference>
<keyword evidence="7" id="KW-1185">Reference proteome</keyword>
<evidence type="ECO:0000313" key="7">
    <source>
        <dbReference type="Proteomes" id="UP000198393"/>
    </source>
</evidence>
<evidence type="ECO:0000256" key="1">
    <source>
        <dbReference type="ARBA" id="ARBA00005417"/>
    </source>
</evidence>
<dbReference type="AlphaFoldDB" id="A0A239M126"/>
<dbReference type="InterPro" id="IPR003439">
    <property type="entry name" value="ABC_transporter-like_ATP-bd"/>
</dbReference>
<proteinExistence type="inferred from homology"/>
<evidence type="ECO:0000256" key="3">
    <source>
        <dbReference type="ARBA" id="ARBA00022741"/>
    </source>
</evidence>
<protein>
    <submittedName>
        <fullName evidence="6">ABC-2 type transport system ATP-binding protein</fullName>
    </submittedName>
</protein>
<reference evidence="6 7" key="1">
    <citation type="submission" date="2017-06" db="EMBL/GenBank/DDBJ databases">
        <authorList>
            <person name="Kim H.J."/>
            <person name="Triplett B.A."/>
        </authorList>
    </citation>
    <scope>NUCLEOTIDE SEQUENCE [LARGE SCALE GENOMIC DNA]</scope>
    <source>
        <strain evidence="6 7">DSM 19307</strain>
    </source>
</reference>
<keyword evidence="2" id="KW-0813">Transport</keyword>
<dbReference type="InterPro" id="IPR003593">
    <property type="entry name" value="AAA+_ATPase"/>
</dbReference>
<evidence type="ECO:0000256" key="4">
    <source>
        <dbReference type="ARBA" id="ARBA00022840"/>
    </source>
</evidence>
<organism evidence="6 7">
    <name type="scientific">Ekhidna lutea</name>
    <dbReference type="NCBI Taxonomy" id="447679"/>
    <lineage>
        <taxon>Bacteria</taxon>
        <taxon>Pseudomonadati</taxon>
        <taxon>Bacteroidota</taxon>
        <taxon>Cytophagia</taxon>
        <taxon>Cytophagales</taxon>
        <taxon>Reichenbachiellaceae</taxon>
        <taxon>Ekhidna</taxon>
    </lineage>
</organism>
<keyword evidence="4 6" id="KW-0067">ATP-binding</keyword>
<gene>
    <name evidence="6" type="ORF">SAMN05421640_3559</name>
</gene>
<dbReference type="EMBL" id="FZPD01000006">
    <property type="protein sequence ID" value="SNT36325.1"/>
    <property type="molecule type" value="Genomic_DNA"/>
</dbReference>
<accession>A0A239M126</accession>
<evidence type="ECO:0000256" key="2">
    <source>
        <dbReference type="ARBA" id="ARBA00022448"/>
    </source>
</evidence>
<dbReference type="Pfam" id="PF00005">
    <property type="entry name" value="ABC_tran"/>
    <property type="match status" value="1"/>
</dbReference>
<dbReference type="InterPro" id="IPR027417">
    <property type="entry name" value="P-loop_NTPase"/>
</dbReference>
<dbReference type="GO" id="GO:0005524">
    <property type="term" value="F:ATP binding"/>
    <property type="evidence" value="ECO:0007669"/>
    <property type="project" value="UniProtKB-KW"/>
</dbReference>
<dbReference type="SUPFAM" id="SSF52540">
    <property type="entry name" value="P-loop containing nucleoside triphosphate hydrolases"/>
    <property type="match status" value="1"/>
</dbReference>
<dbReference type="Gene3D" id="3.40.50.300">
    <property type="entry name" value="P-loop containing nucleotide triphosphate hydrolases"/>
    <property type="match status" value="1"/>
</dbReference>
<evidence type="ECO:0000259" key="5">
    <source>
        <dbReference type="PROSITE" id="PS50893"/>
    </source>
</evidence>
<comment type="similarity">
    <text evidence="1">Belongs to the ABC transporter superfamily.</text>
</comment>
<dbReference type="InterPro" id="IPR017871">
    <property type="entry name" value="ABC_transporter-like_CS"/>
</dbReference>
<name>A0A239M126_EKHLU</name>
<sequence length="297" mass="32778">MSVLKINKLTKKFGKLTAVDQLDLTIEEGQVYGILGPNGSGKTTTLGMILEVVAPSSGSFEWFGGVENVAARQKIGAILETPCFYSYLTAVQNLRIVAHIKKCGTSNIDNILKQVNLFERRNDKFKNFSLGMKQRLSLAAALLSDPPVLMLDEPTNGLDPEGIAEVRQLIRDIAAQGKTIIMASHLLDEVQKVCTDFCILRKGVKLHEGSVHEILGETNVVEISSTDLDQLTTTVSKFEGLEKLEKENGSLKAFLKEGQSSDHLNRFCFDQGIALKKLIPQSKSLEQEFLKILKEND</sequence>
<dbReference type="PANTHER" id="PTHR43335">
    <property type="entry name" value="ABC TRANSPORTER, ATP-BINDING PROTEIN"/>
    <property type="match status" value="1"/>
</dbReference>
<keyword evidence="3" id="KW-0547">Nucleotide-binding</keyword>
<dbReference type="Proteomes" id="UP000198393">
    <property type="component" value="Unassembled WGS sequence"/>
</dbReference>
<dbReference type="SMART" id="SM00382">
    <property type="entry name" value="AAA"/>
    <property type="match status" value="1"/>
</dbReference>
<dbReference type="OrthoDB" id="9808363at2"/>
<dbReference type="GO" id="GO:0016887">
    <property type="term" value="F:ATP hydrolysis activity"/>
    <property type="evidence" value="ECO:0007669"/>
    <property type="project" value="InterPro"/>
</dbReference>
<feature type="domain" description="ABC transporter" evidence="5">
    <location>
        <begin position="4"/>
        <end position="227"/>
    </location>
</feature>
<evidence type="ECO:0000313" key="6">
    <source>
        <dbReference type="EMBL" id="SNT36325.1"/>
    </source>
</evidence>